<dbReference type="GO" id="GO:0004414">
    <property type="term" value="F:homoserine O-acetyltransferase activity"/>
    <property type="evidence" value="ECO:0007669"/>
    <property type="project" value="TreeGrafter"/>
</dbReference>
<dbReference type="NCBIfam" id="NF006449">
    <property type="entry name" value="PRK08775.1"/>
    <property type="match status" value="1"/>
</dbReference>
<evidence type="ECO:0000256" key="1">
    <source>
        <dbReference type="ARBA" id="ARBA00022679"/>
    </source>
</evidence>
<feature type="active site" description="Nucleophile" evidence="2">
    <location>
        <position position="151"/>
    </location>
</feature>
<accession>A0A1I4DVB2</accession>
<proteinExistence type="predicted"/>
<keyword evidence="5" id="KW-1185">Reference proteome</keyword>
<evidence type="ECO:0000256" key="2">
    <source>
        <dbReference type="PIRSR" id="PIRSR000443-1"/>
    </source>
</evidence>
<feature type="active site" evidence="2">
    <location>
        <position position="293"/>
    </location>
</feature>
<dbReference type="RefSeq" id="WP_092704096.1">
    <property type="nucleotide sequence ID" value="NZ_FOSR01000010.1"/>
</dbReference>
<gene>
    <name evidence="4" type="ORF">SAMN05192579_1104</name>
</gene>
<dbReference type="Gene3D" id="3.40.50.1820">
    <property type="entry name" value="alpha/beta hydrolase"/>
    <property type="match status" value="1"/>
</dbReference>
<dbReference type="SUPFAM" id="SSF53474">
    <property type="entry name" value="alpha/beta-Hydrolases"/>
    <property type="match status" value="1"/>
</dbReference>
<dbReference type="PANTHER" id="PTHR32268:SF11">
    <property type="entry name" value="HOMOSERINE O-ACETYLTRANSFERASE"/>
    <property type="match status" value="1"/>
</dbReference>
<dbReference type="EMBL" id="FOSR01000010">
    <property type="protein sequence ID" value="SFK96610.1"/>
    <property type="molecule type" value="Genomic_DNA"/>
</dbReference>
<name>A0A1I4DVB2_9GAMM</name>
<evidence type="ECO:0000313" key="4">
    <source>
        <dbReference type="EMBL" id="SFK96610.1"/>
    </source>
</evidence>
<evidence type="ECO:0000259" key="3">
    <source>
        <dbReference type="Pfam" id="PF00561"/>
    </source>
</evidence>
<keyword evidence="1 4" id="KW-0808">Transferase</keyword>
<dbReference type="Pfam" id="PF00561">
    <property type="entry name" value="Abhydrolase_1"/>
    <property type="match status" value="1"/>
</dbReference>
<dbReference type="InterPro" id="IPR000073">
    <property type="entry name" value="AB_hydrolase_1"/>
</dbReference>
<feature type="active site" evidence="2">
    <location>
        <position position="323"/>
    </location>
</feature>
<feature type="domain" description="AB hydrolase-1" evidence="3">
    <location>
        <begin position="94"/>
        <end position="329"/>
    </location>
</feature>
<sequence length="347" mass="37807">MPASRAHASDTDERHSAVVVALFPRATLTDQRSSRTLSLTPRYGNGMREVEVRYRWSGAPDAPTVIVQGGISADRDVTVTPDGRPGWWAELVGEDRAIDLTACRVLSIDWLAPADLGDDVASVSSEDQADALAALVQALGIDQVEAFVGSSYGAMAGLAFAARHAGKIGRLILLAGAHRSHPLSTAQRSIQRQIVRLGLASGQTEEALALARQLAMTTYRGGEEFSRRFNGEPEYREGRFHFPVEDYLENAGRRFVERFDVQRFLALSESIDLHDVAPEDVHAQTTLIGFPTDRLIPLADLCDLQRRLHGPATLEVVDSPYGHDAFLKETGKLAPLLRQAIPCCCGV</sequence>
<dbReference type="InterPro" id="IPR008220">
    <property type="entry name" value="HAT_MetX-like"/>
</dbReference>
<dbReference type="Proteomes" id="UP000198725">
    <property type="component" value="Unassembled WGS sequence"/>
</dbReference>
<evidence type="ECO:0000313" key="5">
    <source>
        <dbReference type="Proteomes" id="UP000198725"/>
    </source>
</evidence>
<dbReference type="PIRSF" id="PIRSF000443">
    <property type="entry name" value="Homoser_Ac_trans"/>
    <property type="match status" value="1"/>
</dbReference>
<dbReference type="InterPro" id="IPR029058">
    <property type="entry name" value="AB_hydrolase_fold"/>
</dbReference>
<organism evidence="4 5">
    <name type="scientific">Rhodanobacter glycinis</name>
    <dbReference type="NCBI Taxonomy" id="582702"/>
    <lineage>
        <taxon>Bacteria</taxon>
        <taxon>Pseudomonadati</taxon>
        <taxon>Pseudomonadota</taxon>
        <taxon>Gammaproteobacteria</taxon>
        <taxon>Lysobacterales</taxon>
        <taxon>Rhodanobacteraceae</taxon>
        <taxon>Rhodanobacter</taxon>
    </lineage>
</organism>
<dbReference type="GO" id="GO:0009086">
    <property type="term" value="P:methionine biosynthetic process"/>
    <property type="evidence" value="ECO:0007669"/>
    <property type="project" value="TreeGrafter"/>
</dbReference>
<dbReference type="PANTHER" id="PTHR32268">
    <property type="entry name" value="HOMOSERINE O-ACETYLTRANSFERASE"/>
    <property type="match status" value="1"/>
</dbReference>
<reference evidence="5" key="1">
    <citation type="submission" date="2016-10" db="EMBL/GenBank/DDBJ databases">
        <authorList>
            <person name="Varghese N."/>
            <person name="Submissions S."/>
        </authorList>
    </citation>
    <scope>NUCLEOTIDE SEQUENCE [LARGE SCALE GENOMIC DNA]</scope>
    <source>
        <strain evidence="5">MO64</strain>
    </source>
</reference>
<protein>
    <submittedName>
        <fullName evidence="4">Homoserine O-acetyltransferase</fullName>
    </submittedName>
</protein>
<dbReference type="AlphaFoldDB" id="A0A1I4DVB2"/>
<dbReference type="GO" id="GO:0009092">
    <property type="term" value="P:homoserine metabolic process"/>
    <property type="evidence" value="ECO:0007669"/>
    <property type="project" value="TreeGrafter"/>
</dbReference>